<sequence>MTDDRAEVRGEGGAANAEPSVAEAVVVRVNQSSTRPWVTLNSSTAARQGTGSRGPRTTAVREGEFSFFLIMDLGARGSLHHHQGLSTPRRAEYAARVGRPLSLMRSSRNGASRRAARWQTRRTERPSL</sequence>
<proteinExistence type="predicted"/>
<dbReference type="Proteomes" id="UP001153269">
    <property type="component" value="Unassembled WGS sequence"/>
</dbReference>
<comment type="caution">
    <text evidence="2">The sequence shown here is derived from an EMBL/GenBank/DDBJ whole genome shotgun (WGS) entry which is preliminary data.</text>
</comment>
<keyword evidence="3" id="KW-1185">Reference proteome</keyword>
<reference evidence="2" key="1">
    <citation type="submission" date="2020-03" db="EMBL/GenBank/DDBJ databases">
        <authorList>
            <person name="Weist P."/>
        </authorList>
    </citation>
    <scope>NUCLEOTIDE SEQUENCE</scope>
</reference>
<gene>
    <name evidence="2" type="ORF">PLEPLA_LOCUS3267</name>
</gene>
<accession>A0A9N7TM35</accession>
<organism evidence="2 3">
    <name type="scientific">Pleuronectes platessa</name>
    <name type="common">European plaice</name>
    <dbReference type="NCBI Taxonomy" id="8262"/>
    <lineage>
        <taxon>Eukaryota</taxon>
        <taxon>Metazoa</taxon>
        <taxon>Chordata</taxon>
        <taxon>Craniata</taxon>
        <taxon>Vertebrata</taxon>
        <taxon>Euteleostomi</taxon>
        <taxon>Actinopterygii</taxon>
        <taxon>Neopterygii</taxon>
        <taxon>Teleostei</taxon>
        <taxon>Neoteleostei</taxon>
        <taxon>Acanthomorphata</taxon>
        <taxon>Carangaria</taxon>
        <taxon>Pleuronectiformes</taxon>
        <taxon>Pleuronectoidei</taxon>
        <taxon>Pleuronectidae</taxon>
        <taxon>Pleuronectes</taxon>
    </lineage>
</organism>
<evidence type="ECO:0000313" key="3">
    <source>
        <dbReference type="Proteomes" id="UP001153269"/>
    </source>
</evidence>
<evidence type="ECO:0000256" key="1">
    <source>
        <dbReference type="SAM" id="MobiDB-lite"/>
    </source>
</evidence>
<feature type="region of interest" description="Disordered" evidence="1">
    <location>
        <begin position="104"/>
        <end position="128"/>
    </location>
</feature>
<name>A0A9N7TM35_PLEPL</name>
<protein>
    <submittedName>
        <fullName evidence="2">Uncharacterized protein</fullName>
    </submittedName>
</protein>
<dbReference type="EMBL" id="CADEAL010000161">
    <property type="protein sequence ID" value="CAB1415550.1"/>
    <property type="molecule type" value="Genomic_DNA"/>
</dbReference>
<dbReference type="AlphaFoldDB" id="A0A9N7TM35"/>
<evidence type="ECO:0000313" key="2">
    <source>
        <dbReference type="EMBL" id="CAB1415550.1"/>
    </source>
</evidence>